<dbReference type="GO" id="GO:0016787">
    <property type="term" value="F:hydrolase activity"/>
    <property type="evidence" value="ECO:0007669"/>
    <property type="project" value="UniProtKB-UniRule"/>
</dbReference>
<keyword evidence="2" id="KW-0378">Hydrolase</keyword>
<evidence type="ECO:0000256" key="2">
    <source>
        <dbReference type="PROSITE-ProRule" id="PRU01161"/>
    </source>
</evidence>
<dbReference type="NCBIfam" id="NF041079">
    <property type="entry name" value="CBASS_lipase"/>
    <property type="match status" value="1"/>
</dbReference>
<reference evidence="4 5" key="1">
    <citation type="journal article" date="2020" name="Extremophiles">
        <title>Genomic analysis of Caldalkalibacillus thermarum TA2.A1 reveals aerobic alkaliphilic metabolism and evolutionary hallmarks linking alkaliphilic bacteria and plant life.</title>
        <authorList>
            <person name="de Jong S.I."/>
            <person name="van den Broek M.A."/>
            <person name="Merkel A.Y."/>
            <person name="de la Torre Cortes P."/>
            <person name="Kalamorz F."/>
            <person name="Cook G.M."/>
            <person name="van Loosdrecht M.C.M."/>
            <person name="McMillan D.G.G."/>
        </authorList>
    </citation>
    <scope>NUCLEOTIDE SEQUENCE [LARGE SCALE GENOMIC DNA]</scope>
    <source>
        <strain evidence="4 5">TA2.A1</strain>
    </source>
</reference>
<evidence type="ECO:0000259" key="3">
    <source>
        <dbReference type="PROSITE" id="PS51635"/>
    </source>
</evidence>
<feature type="domain" description="PNPLA" evidence="3">
    <location>
        <begin position="4"/>
        <end position="178"/>
    </location>
</feature>
<feature type="short sequence motif" description="GXSXG" evidence="2">
    <location>
        <begin position="40"/>
        <end position="44"/>
    </location>
</feature>
<feature type="short sequence motif" description="DGA/G" evidence="2">
    <location>
        <begin position="165"/>
        <end position="167"/>
    </location>
</feature>
<feature type="active site" description="Proton acceptor" evidence="2">
    <location>
        <position position="165"/>
    </location>
</feature>
<feature type="active site" description="Nucleophile" evidence="2">
    <location>
        <position position="42"/>
    </location>
</feature>
<sequence>MKILCIDGGGIRGVFPAQMLNRLEERYQQPIYKSFDLIVGTSTGAIIAAAVAAGQKMDVIVDWYRYWGLKVFKQRSLGVLKSFYHHHLLKKVLQDVFGQRHLAEVSVPLVIPAVNLQVGDVHLFKSHTNPRESGKIKLWEAVLSSCAAPLYFPPYQVNDDLLMADGGLWANNPSFVALIEALNVFGQQVEEVNILSLGTGKQKITFDPGGKPGWGLSQWIQLKWRPFRITPKLIDLALHVTSESITYQCQMLLGRRMLRLNQELGKEIPIDDIGKIDELIQLADQVYEQRQAEIDAFLAH</sequence>
<feature type="short sequence motif" description="GXGXXG" evidence="2">
    <location>
        <begin position="8"/>
        <end position="13"/>
    </location>
</feature>
<dbReference type="KEGG" id="cthu:HUR95_07200"/>
<name>A0A8X8I6K9_CALTT</name>
<gene>
    <name evidence="4" type="ORF">HUR95_07200</name>
</gene>
<dbReference type="EMBL" id="CP082237">
    <property type="protein sequence ID" value="QZT35010.1"/>
    <property type="molecule type" value="Genomic_DNA"/>
</dbReference>
<accession>A0A8X8I6K9</accession>
<proteinExistence type="predicted"/>
<keyword evidence="5" id="KW-1185">Reference proteome</keyword>
<evidence type="ECO:0000313" key="4">
    <source>
        <dbReference type="EMBL" id="QZT35010.1"/>
    </source>
</evidence>
<dbReference type="PANTHER" id="PTHR24138">
    <property type="entry name" value="INTRACELLLAR PHOSPHOLIPASE A FAMILY"/>
    <property type="match status" value="1"/>
</dbReference>
<organism evidence="4 5">
    <name type="scientific">Caldalkalibacillus thermarum (strain TA2.A1)</name>
    <dbReference type="NCBI Taxonomy" id="986075"/>
    <lineage>
        <taxon>Bacteria</taxon>
        <taxon>Bacillati</taxon>
        <taxon>Bacillota</taxon>
        <taxon>Bacilli</taxon>
        <taxon>Bacillales</taxon>
        <taxon>Bacillaceae</taxon>
        <taxon>Caldalkalibacillus</taxon>
    </lineage>
</organism>
<dbReference type="InterPro" id="IPR002641">
    <property type="entry name" value="PNPLA_dom"/>
</dbReference>
<dbReference type="InterPro" id="IPR047156">
    <property type="entry name" value="Teg/CotR/CapV-like"/>
</dbReference>
<protein>
    <submittedName>
        <fullName evidence="4">Patatin-like phospholipase family protein</fullName>
    </submittedName>
</protein>
<evidence type="ECO:0000256" key="1">
    <source>
        <dbReference type="ARBA" id="ARBA00023098"/>
    </source>
</evidence>
<dbReference type="RefSeq" id="WP_222823134.1">
    <property type="nucleotide sequence ID" value="NZ_CP082237.1"/>
</dbReference>
<dbReference type="SUPFAM" id="SSF52151">
    <property type="entry name" value="FabD/lysophospholipase-like"/>
    <property type="match status" value="1"/>
</dbReference>
<dbReference type="InterPro" id="IPR016035">
    <property type="entry name" value="Acyl_Trfase/lysoPLipase"/>
</dbReference>
<keyword evidence="1 2" id="KW-0443">Lipid metabolism</keyword>
<dbReference type="Pfam" id="PF01734">
    <property type="entry name" value="Patatin"/>
    <property type="match status" value="1"/>
</dbReference>
<dbReference type="GO" id="GO:0016042">
    <property type="term" value="P:lipid catabolic process"/>
    <property type="evidence" value="ECO:0007669"/>
    <property type="project" value="UniProtKB-UniRule"/>
</dbReference>
<dbReference type="Proteomes" id="UP000825179">
    <property type="component" value="Chromosome"/>
</dbReference>
<dbReference type="AlphaFoldDB" id="A0A8X8I6K9"/>
<evidence type="ECO:0000313" key="5">
    <source>
        <dbReference type="Proteomes" id="UP000825179"/>
    </source>
</evidence>
<dbReference type="CDD" id="cd07199">
    <property type="entry name" value="Pat17_PNPLA8_PNPLA9_like"/>
    <property type="match status" value="1"/>
</dbReference>
<dbReference type="PROSITE" id="PS51635">
    <property type="entry name" value="PNPLA"/>
    <property type="match status" value="1"/>
</dbReference>
<keyword evidence="2" id="KW-0442">Lipid degradation</keyword>
<dbReference type="PANTHER" id="PTHR24138:SF10">
    <property type="entry name" value="PHOSPHOLIPASE A2"/>
    <property type="match status" value="1"/>
</dbReference>
<dbReference type="Gene3D" id="3.40.1090.10">
    <property type="entry name" value="Cytosolic phospholipase A2 catalytic domain"/>
    <property type="match status" value="1"/>
</dbReference>